<gene>
    <name evidence="1" type="ORF">LSTR_LSTR009560</name>
</gene>
<dbReference type="InParanoid" id="A0A482WSD8"/>
<comment type="caution">
    <text evidence="1">The sequence shown here is derived from an EMBL/GenBank/DDBJ whole genome shotgun (WGS) entry which is preliminary data.</text>
</comment>
<dbReference type="AlphaFoldDB" id="A0A482WSD8"/>
<organism evidence="1 2">
    <name type="scientific">Laodelphax striatellus</name>
    <name type="common">Small brown planthopper</name>
    <name type="synonym">Delphax striatella</name>
    <dbReference type="NCBI Taxonomy" id="195883"/>
    <lineage>
        <taxon>Eukaryota</taxon>
        <taxon>Metazoa</taxon>
        <taxon>Ecdysozoa</taxon>
        <taxon>Arthropoda</taxon>
        <taxon>Hexapoda</taxon>
        <taxon>Insecta</taxon>
        <taxon>Pterygota</taxon>
        <taxon>Neoptera</taxon>
        <taxon>Paraneoptera</taxon>
        <taxon>Hemiptera</taxon>
        <taxon>Auchenorrhyncha</taxon>
        <taxon>Fulgoroidea</taxon>
        <taxon>Delphacidae</taxon>
        <taxon>Criomorphinae</taxon>
        <taxon>Laodelphax</taxon>
    </lineage>
</organism>
<dbReference type="Proteomes" id="UP000291343">
    <property type="component" value="Unassembled WGS sequence"/>
</dbReference>
<sequence>MYGKYSTSPSNIIERELTEKRKPVLCNPCIGLPMKFRSEKKPNSPEVTAVVEEKFYGSMESICWNNSDERNGENKRLKIILVSQTPEDESQLSSTSMETGTTVISVDRSVNGNSSNRDDLCESSLCLETFFSASKCFTPPSEQFRAGGDCLNSSVAGNFRYLESENNSPDKFAQYRADTGANQESSDSNFMVHGKRRKSEIFHISFHSDRKKELSKEKSNSPSVFKVL</sequence>
<evidence type="ECO:0000313" key="2">
    <source>
        <dbReference type="Proteomes" id="UP000291343"/>
    </source>
</evidence>
<dbReference type="EMBL" id="QKKF02026398">
    <property type="protein sequence ID" value="RZF36464.1"/>
    <property type="molecule type" value="Genomic_DNA"/>
</dbReference>
<evidence type="ECO:0000313" key="1">
    <source>
        <dbReference type="EMBL" id="RZF36464.1"/>
    </source>
</evidence>
<name>A0A482WSD8_LAOST</name>
<proteinExistence type="predicted"/>
<accession>A0A482WSD8</accession>
<protein>
    <submittedName>
        <fullName evidence="1">Uncharacterized protein</fullName>
    </submittedName>
</protein>
<reference evidence="1 2" key="1">
    <citation type="journal article" date="2017" name="Gigascience">
        <title>Genome sequence of the small brown planthopper, Laodelphax striatellus.</title>
        <authorList>
            <person name="Zhu J."/>
            <person name="Jiang F."/>
            <person name="Wang X."/>
            <person name="Yang P."/>
            <person name="Bao Y."/>
            <person name="Zhao W."/>
            <person name="Wang W."/>
            <person name="Lu H."/>
            <person name="Wang Q."/>
            <person name="Cui N."/>
            <person name="Li J."/>
            <person name="Chen X."/>
            <person name="Luo L."/>
            <person name="Yu J."/>
            <person name="Kang L."/>
            <person name="Cui F."/>
        </authorList>
    </citation>
    <scope>NUCLEOTIDE SEQUENCE [LARGE SCALE GENOMIC DNA]</scope>
    <source>
        <strain evidence="1">Lst14</strain>
    </source>
</reference>
<keyword evidence="2" id="KW-1185">Reference proteome</keyword>